<keyword evidence="11" id="KW-1185">Reference proteome</keyword>
<feature type="compositionally biased region" description="Basic and acidic residues" evidence="7">
    <location>
        <begin position="379"/>
        <end position="392"/>
    </location>
</feature>
<sequence>MPPSAPAATAAPAPAPTTAATAWGSEPVTAASAAAPPSGGGRRDARAAGTFPVVPGSVAPVGRRVAAYAIDLAALSLLAGLGVVISLAVAGTPEAGVRPSAASFLPSLLGGLGGLALWICESVTGATVGGALLGIRTVSAETGRPAGLLRIFVRQLVVGLGYVACLVGEWLVVASGVFDKTPAQRGWHDKAAGTIVLLANATGVARSEDPAQAWDRAVARAVGPVPPPPPSSAPAPAPAPVPAPVAPAPVTPAPVTPAPVTAAPVTAAPVTAAPVTAAPVTTPPVTAPPVAAAPPAEPAADAAAAEPEPAAAIGLVPLPPGVGTGRPTERPPADGLITGPPARTQPTSAEPAPPAPTSGWSDTLAGEVRRTPGDTPPAGHDRVEPAAARGEDTSTAAQPIARAAADHPRWTEELDDIELTRLRTPVTGQPPVPPGLRLVFDTGERVDVLGEGVVGRAPQGDVEHVVAIDDPARSLSKTHLAFGPAEPGTLWVVDRGSTNGTLVVRPDGTAATLPAGTRASVGPGWSLRLGERTVRIEAR</sequence>
<dbReference type="AlphaFoldDB" id="A0A4Y3KDM0"/>
<accession>A0A4Y3KDM0</accession>
<dbReference type="EMBL" id="BJLP01000019">
    <property type="protein sequence ID" value="GEA80990.1"/>
    <property type="molecule type" value="Genomic_DNA"/>
</dbReference>
<evidence type="ECO:0000259" key="9">
    <source>
        <dbReference type="PROSITE" id="PS50006"/>
    </source>
</evidence>
<dbReference type="PANTHER" id="PTHR36115:SF6">
    <property type="entry name" value="PROLINE-RICH ANTIGEN HOMOLOG"/>
    <property type="match status" value="1"/>
</dbReference>
<dbReference type="InterPro" id="IPR051791">
    <property type="entry name" value="Pra-immunoreactive"/>
</dbReference>
<dbReference type="RefSeq" id="WP_141319886.1">
    <property type="nucleotide sequence ID" value="NZ_BJLP01000019.1"/>
</dbReference>
<dbReference type="Pfam" id="PF06271">
    <property type="entry name" value="RDD"/>
    <property type="match status" value="1"/>
</dbReference>
<dbReference type="Gene3D" id="2.60.200.20">
    <property type="match status" value="1"/>
</dbReference>
<dbReference type="Proteomes" id="UP000315842">
    <property type="component" value="Unassembled WGS sequence"/>
</dbReference>
<dbReference type="PANTHER" id="PTHR36115">
    <property type="entry name" value="PROLINE-RICH ANTIGEN HOMOLOG-RELATED"/>
    <property type="match status" value="1"/>
</dbReference>
<keyword evidence="6 8" id="KW-0472">Membrane</keyword>
<evidence type="ECO:0000256" key="7">
    <source>
        <dbReference type="SAM" id="MobiDB-lite"/>
    </source>
</evidence>
<evidence type="ECO:0000313" key="11">
    <source>
        <dbReference type="Proteomes" id="UP000315842"/>
    </source>
</evidence>
<feature type="compositionally biased region" description="Pro residues" evidence="7">
    <location>
        <begin position="288"/>
        <end position="297"/>
    </location>
</feature>
<gene>
    <name evidence="10" type="ORF">CUD01_14340</name>
</gene>
<evidence type="ECO:0000256" key="2">
    <source>
        <dbReference type="ARBA" id="ARBA00022475"/>
    </source>
</evidence>
<dbReference type="InterPro" id="IPR000253">
    <property type="entry name" value="FHA_dom"/>
</dbReference>
<dbReference type="PROSITE" id="PS50006">
    <property type="entry name" value="FHA_DOMAIN"/>
    <property type="match status" value="1"/>
</dbReference>
<evidence type="ECO:0000256" key="4">
    <source>
        <dbReference type="ARBA" id="ARBA00022692"/>
    </source>
</evidence>
<dbReference type="SUPFAM" id="SSF49879">
    <property type="entry name" value="SMAD/FHA domain"/>
    <property type="match status" value="1"/>
</dbReference>
<feature type="transmembrane region" description="Helical" evidence="8">
    <location>
        <begin position="72"/>
        <end position="92"/>
    </location>
</feature>
<dbReference type="InterPro" id="IPR008984">
    <property type="entry name" value="SMAD_FHA_dom_sf"/>
</dbReference>
<comment type="caution">
    <text evidence="10">The sequence shown here is derived from an EMBL/GenBank/DDBJ whole genome shotgun (WGS) entry which is preliminary data.</text>
</comment>
<feature type="region of interest" description="Disordered" evidence="7">
    <location>
        <begin position="313"/>
        <end position="409"/>
    </location>
</feature>
<protein>
    <recommendedName>
        <fullName evidence="9">FHA domain-containing protein</fullName>
    </recommendedName>
</protein>
<keyword evidence="5 8" id="KW-1133">Transmembrane helix</keyword>
<dbReference type="CDD" id="cd00060">
    <property type="entry name" value="FHA"/>
    <property type="match status" value="1"/>
</dbReference>
<feature type="domain" description="FHA" evidence="9">
    <location>
        <begin position="452"/>
        <end position="503"/>
    </location>
</feature>
<dbReference type="GO" id="GO:0005886">
    <property type="term" value="C:plasma membrane"/>
    <property type="evidence" value="ECO:0007669"/>
    <property type="project" value="UniProtKB-SubCell"/>
</dbReference>
<feature type="region of interest" description="Disordered" evidence="7">
    <location>
        <begin position="288"/>
        <end position="307"/>
    </location>
</feature>
<evidence type="ECO:0000256" key="6">
    <source>
        <dbReference type="ARBA" id="ARBA00023136"/>
    </source>
</evidence>
<evidence type="ECO:0000256" key="1">
    <source>
        <dbReference type="ARBA" id="ARBA00004651"/>
    </source>
</evidence>
<evidence type="ECO:0000256" key="5">
    <source>
        <dbReference type="ARBA" id="ARBA00022989"/>
    </source>
</evidence>
<dbReference type="InterPro" id="IPR010432">
    <property type="entry name" value="RDD"/>
</dbReference>
<proteinExistence type="predicted"/>
<feature type="transmembrane region" description="Helical" evidence="8">
    <location>
        <begin position="112"/>
        <end position="135"/>
    </location>
</feature>
<keyword evidence="4 8" id="KW-0812">Transmembrane</keyword>
<feature type="compositionally biased region" description="Low complexity" evidence="7">
    <location>
        <begin position="298"/>
        <end position="307"/>
    </location>
</feature>
<reference evidence="10 11" key="1">
    <citation type="submission" date="2019-06" db="EMBL/GenBank/DDBJ databases">
        <title>Whole genome shotgun sequence of Cellulomonas uda NBRC 3747.</title>
        <authorList>
            <person name="Hosoyama A."/>
            <person name="Uohara A."/>
            <person name="Ohji S."/>
            <person name="Ichikawa N."/>
        </authorList>
    </citation>
    <scope>NUCLEOTIDE SEQUENCE [LARGE SCALE GENOMIC DNA]</scope>
    <source>
        <strain evidence="10 11">NBRC 3747</strain>
    </source>
</reference>
<comment type="subcellular location">
    <subcellularLocation>
        <location evidence="1">Cell membrane</location>
        <topology evidence="1">Multi-pass membrane protein</topology>
    </subcellularLocation>
</comment>
<organism evidence="10 11">
    <name type="scientific">Cellulomonas uda</name>
    <dbReference type="NCBI Taxonomy" id="1714"/>
    <lineage>
        <taxon>Bacteria</taxon>
        <taxon>Bacillati</taxon>
        <taxon>Actinomycetota</taxon>
        <taxon>Actinomycetes</taxon>
        <taxon>Micrococcales</taxon>
        <taxon>Cellulomonadaceae</taxon>
        <taxon>Cellulomonas</taxon>
    </lineage>
</organism>
<keyword evidence="3" id="KW-0597">Phosphoprotein</keyword>
<evidence type="ECO:0000256" key="3">
    <source>
        <dbReference type="ARBA" id="ARBA00022553"/>
    </source>
</evidence>
<evidence type="ECO:0000256" key="8">
    <source>
        <dbReference type="SAM" id="Phobius"/>
    </source>
</evidence>
<feature type="region of interest" description="Disordered" evidence="7">
    <location>
        <begin position="1"/>
        <end position="47"/>
    </location>
</feature>
<feature type="compositionally biased region" description="Low complexity" evidence="7">
    <location>
        <begin position="1"/>
        <end position="22"/>
    </location>
</feature>
<evidence type="ECO:0000313" key="10">
    <source>
        <dbReference type="EMBL" id="GEA80990.1"/>
    </source>
</evidence>
<keyword evidence="2" id="KW-1003">Cell membrane</keyword>
<feature type="transmembrane region" description="Helical" evidence="8">
    <location>
        <begin position="156"/>
        <end position="178"/>
    </location>
</feature>
<name>A0A4Y3KDM0_CELUD</name>